<reference evidence="1" key="1">
    <citation type="submission" date="2018-06" db="EMBL/GenBank/DDBJ databases">
        <authorList>
            <person name="Zhirakovskaya E."/>
        </authorList>
    </citation>
    <scope>NUCLEOTIDE SEQUENCE</scope>
</reference>
<dbReference type="Gene3D" id="1.10.10.1150">
    <property type="entry name" value="Coenzyme PQQ synthesis protein D (PqqD)"/>
    <property type="match status" value="1"/>
</dbReference>
<accession>A0A3B1CWS8</accession>
<dbReference type="InterPro" id="IPR008792">
    <property type="entry name" value="PQQD"/>
</dbReference>
<dbReference type="EMBL" id="UOGD01000408">
    <property type="protein sequence ID" value="VAX28324.1"/>
    <property type="molecule type" value="Genomic_DNA"/>
</dbReference>
<dbReference type="InterPro" id="IPR041881">
    <property type="entry name" value="PqqD_sf"/>
</dbReference>
<evidence type="ECO:0008006" key="2">
    <source>
        <dbReference type="Google" id="ProtNLM"/>
    </source>
</evidence>
<name>A0A3B1CWS8_9ZZZZ</name>
<dbReference type="AlphaFoldDB" id="A0A3B1CWS8"/>
<protein>
    <recommendedName>
        <fullName evidence="2">Coenzyme PQQ synthesis protein D (PqqD)</fullName>
    </recommendedName>
</protein>
<organism evidence="1">
    <name type="scientific">hydrothermal vent metagenome</name>
    <dbReference type="NCBI Taxonomy" id="652676"/>
    <lineage>
        <taxon>unclassified sequences</taxon>
        <taxon>metagenomes</taxon>
        <taxon>ecological metagenomes</taxon>
    </lineage>
</organism>
<gene>
    <name evidence="1" type="ORF">MNBD_IGNAVI01-1469</name>
</gene>
<evidence type="ECO:0000313" key="1">
    <source>
        <dbReference type="EMBL" id="VAX28324.1"/>
    </source>
</evidence>
<sequence length="114" mass="13554">MEEPNYKELIPVRQCKYEEKDGLVTVSFKKESTKIGKIFFKWIKDRPHRIDLDEIGSFVWGKINGVLNVGEIIDITREHFGEKVEPAEERVVIFMKQMHRTKLIMLYEKVVEKE</sequence>
<dbReference type="Pfam" id="PF05402">
    <property type="entry name" value="PqqD"/>
    <property type="match status" value="1"/>
</dbReference>
<proteinExistence type="predicted"/>